<reference evidence="2 3" key="1">
    <citation type="submission" date="2019-12" db="EMBL/GenBank/DDBJ databases">
        <authorList>
            <person name="Dong K."/>
        </authorList>
    </citation>
    <scope>NUCLEOTIDE SEQUENCE [LARGE SCALE GENOMIC DNA]</scope>
    <source>
        <strain evidence="2 3">JCM 31225</strain>
    </source>
</reference>
<name>A0A6N8KUJ9_9SPHI</name>
<dbReference type="EMBL" id="WSQA01000002">
    <property type="protein sequence ID" value="MVZ61140.1"/>
    <property type="molecule type" value="Genomic_DNA"/>
</dbReference>
<evidence type="ECO:0000256" key="1">
    <source>
        <dbReference type="SAM" id="SignalP"/>
    </source>
</evidence>
<proteinExistence type="predicted"/>
<accession>A0A6N8KUJ9</accession>
<dbReference type="OrthoDB" id="6400902at2"/>
<organism evidence="2 3">
    <name type="scientific">Sphingobacterium humi</name>
    <dbReference type="NCBI Taxonomy" id="1796905"/>
    <lineage>
        <taxon>Bacteria</taxon>
        <taxon>Pseudomonadati</taxon>
        <taxon>Bacteroidota</taxon>
        <taxon>Sphingobacteriia</taxon>
        <taxon>Sphingobacteriales</taxon>
        <taxon>Sphingobacteriaceae</taxon>
        <taxon>Sphingobacterium</taxon>
    </lineage>
</organism>
<dbReference type="Proteomes" id="UP000435036">
    <property type="component" value="Unassembled WGS sequence"/>
</dbReference>
<keyword evidence="1" id="KW-0732">Signal</keyword>
<evidence type="ECO:0000313" key="2">
    <source>
        <dbReference type="EMBL" id="MVZ61140.1"/>
    </source>
</evidence>
<feature type="chain" id="PRO_5026824585" evidence="1">
    <location>
        <begin position="21"/>
        <end position="317"/>
    </location>
</feature>
<gene>
    <name evidence="2" type="ORF">GQF63_03810</name>
</gene>
<dbReference type="AlphaFoldDB" id="A0A6N8KUJ9"/>
<keyword evidence="3" id="KW-1185">Reference proteome</keyword>
<sequence length="317" mass="36951">MIKTLICIGFIWLCCFTAAAQSWTALKKEQQPIMTYTVNDTLSFPVYVVEDPDSKAFYFATQLQTNVCNDQVCLPIEVNLFWDLLGNYHHFSRDNDFHFTKFDHQYFEDTDYKRLQEIMLDSLSVLRDYQVEDLLDKEAKKYSLEVDAVTKPTSPLFSNVTVPGALYTVYTLWHIVNGSIKQALYQYAQTHYQERAWASYFAQSKVPVYQEYFLKQLSESDLKKYQQEVVALLFAEDDFVPHYAIDVLEKGYLKDPKQYNAVLHRLSALKPHVTTEVIKSIANPNKESKDLLMQFQQSSKASPKQKELILKIINHEK</sequence>
<evidence type="ECO:0000313" key="3">
    <source>
        <dbReference type="Proteomes" id="UP000435036"/>
    </source>
</evidence>
<dbReference type="RefSeq" id="WP_160367782.1">
    <property type="nucleotide sequence ID" value="NZ_WSQA01000002.1"/>
</dbReference>
<comment type="caution">
    <text evidence="2">The sequence shown here is derived from an EMBL/GenBank/DDBJ whole genome shotgun (WGS) entry which is preliminary data.</text>
</comment>
<feature type="signal peptide" evidence="1">
    <location>
        <begin position="1"/>
        <end position="20"/>
    </location>
</feature>
<protein>
    <submittedName>
        <fullName evidence="2">Uncharacterized protein</fullName>
    </submittedName>
</protein>